<name>A0A0G0FW36_9BACT</name>
<keyword evidence="2" id="KW-1133">Transmembrane helix</keyword>
<sequence>MEVGSDLFNIFITVGFLFFVFIICYIIRSIFLANKLKYELERVKNLRIFEISIPQEKSQAEASHAKDFQDKIAVAEQFFSSLGSLYENKFEKKIYNLQTQISLEIVALEGKMGFFCVCPQEIESVIERQINSYWPTSKIVKAKIPNIFKSRKGAMASSELKLLKKFVLPIKTYRYLESDPLNALTNALSKLGPDSGASIQLIMAPTTDDWQKSSFMMAKKIQEGKSFYSDKWYLKMTNFIFEALSGVFHGQKESPSGAGDLKKQNLLTPIQEQTLKALQEKSAKTGLTTAIRIVTTAPTSAEAVMNLKNITTSFGQFGTPDSNGFKVKSGDERTIRDYILRRITKNKFILNTEELASVFHFPGVFTQTPNISWLLAKEMAPPASLPTEGTVLGESIYRGIKKPVKIKLDDRRRHIFMIGKTGVGKTTLYTNMFEQDMNQGLGCCFIDPNGDAVEDILGKIPENRINDVIYFDPSDMEFPMGLNLLEWKTLEERDFLIQEAIQIFYKLFDPGQTGIVGPQWEHWFRNAALTIMAQPGGGTLLDVPRIFTDDAFRDRLVGYVQDQIVKNFWQQQLAKTADFHKSEMYNYFISKFGRFTTNELMRNIIGQKKSSFNIRQAMDEGKIILINLSKGKIGEVNSSLLGMILVSKIQMAAFSRADIAEEVRKDFYLYVDEFQNFTTDSFATILSEARKYRLNLAVANQYIAQLTENIRDAVIGNVGTMICYRIGAADAEFMIKEFPDVSVEDLSNLDKFNTYTKLLIDGTPSKPFSMKNLKSEVTSSVEVREKARTASRQLARKRVEVSAEIQEALDAMANSSAQPPAGGNEPIKNL</sequence>
<proteinExistence type="predicted"/>
<dbReference type="Proteomes" id="UP000034508">
    <property type="component" value="Unassembled WGS sequence"/>
</dbReference>
<dbReference type="InterPro" id="IPR051162">
    <property type="entry name" value="T4SS_component"/>
</dbReference>
<dbReference type="Pfam" id="PF26449">
    <property type="entry name" value="DUF8128"/>
    <property type="match status" value="1"/>
</dbReference>
<dbReference type="SUPFAM" id="SSF52540">
    <property type="entry name" value="P-loop containing nucleoside triphosphate hydrolases"/>
    <property type="match status" value="1"/>
</dbReference>
<keyword evidence="2" id="KW-0472">Membrane</keyword>
<dbReference type="PANTHER" id="PTHR30121">
    <property type="entry name" value="UNCHARACTERIZED PROTEIN YJGR-RELATED"/>
    <property type="match status" value="1"/>
</dbReference>
<evidence type="ECO:0000256" key="2">
    <source>
        <dbReference type="SAM" id="Phobius"/>
    </source>
</evidence>
<dbReference type="InterPro" id="IPR027417">
    <property type="entry name" value="P-loop_NTPase"/>
</dbReference>
<organism evidence="4 5">
    <name type="scientific">Berkelbacteria bacterium GW2011_GWA1_36_9</name>
    <dbReference type="NCBI Taxonomy" id="1618331"/>
    <lineage>
        <taxon>Bacteria</taxon>
        <taxon>Candidatus Berkelbacteria</taxon>
    </lineage>
</organism>
<feature type="transmembrane region" description="Helical" evidence="2">
    <location>
        <begin position="6"/>
        <end position="27"/>
    </location>
</feature>
<keyword evidence="2" id="KW-0812">Transmembrane</keyword>
<feature type="region of interest" description="Disordered" evidence="1">
    <location>
        <begin position="810"/>
        <end position="830"/>
    </location>
</feature>
<gene>
    <name evidence="4" type="ORF">US31_C0010G0004</name>
</gene>
<dbReference type="PANTHER" id="PTHR30121:SF6">
    <property type="entry name" value="SLR6007 PROTEIN"/>
    <property type="match status" value="1"/>
</dbReference>
<evidence type="ECO:0000313" key="5">
    <source>
        <dbReference type="Proteomes" id="UP000034508"/>
    </source>
</evidence>
<evidence type="ECO:0000313" key="4">
    <source>
        <dbReference type="EMBL" id="KKQ18080.1"/>
    </source>
</evidence>
<dbReference type="AlphaFoldDB" id="A0A0G0FW36"/>
<dbReference type="Gene3D" id="3.40.50.300">
    <property type="entry name" value="P-loop containing nucleotide triphosphate hydrolases"/>
    <property type="match status" value="2"/>
</dbReference>
<dbReference type="InterPro" id="IPR058441">
    <property type="entry name" value="DUF8128"/>
</dbReference>
<reference evidence="4 5" key="1">
    <citation type="journal article" date="2015" name="Nature">
        <title>rRNA introns, odd ribosomes, and small enigmatic genomes across a large radiation of phyla.</title>
        <authorList>
            <person name="Brown C.T."/>
            <person name="Hug L.A."/>
            <person name="Thomas B.C."/>
            <person name="Sharon I."/>
            <person name="Castelle C.J."/>
            <person name="Singh A."/>
            <person name="Wilkins M.J."/>
            <person name="Williams K.H."/>
            <person name="Banfield J.F."/>
        </authorList>
    </citation>
    <scope>NUCLEOTIDE SEQUENCE [LARGE SCALE GENOMIC DNA]</scope>
</reference>
<dbReference type="PATRIC" id="fig|1618331.3.peg.593"/>
<feature type="domain" description="DUF8128" evidence="3">
    <location>
        <begin position="69"/>
        <end position="373"/>
    </location>
</feature>
<comment type="caution">
    <text evidence="4">The sequence shown here is derived from an EMBL/GenBank/DDBJ whole genome shotgun (WGS) entry which is preliminary data.</text>
</comment>
<dbReference type="EMBL" id="LBSM01000010">
    <property type="protein sequence ID" value="KKQ18080.1"/>
    <property type="molecule type" value="Genomic_DNA"/>
</dbReference>
<accession>A0A0G0FW36</accession>
<evidence type="ECO:0000259" key="3">
    <source>
        <dbReference type="Pfam" id="PF26449"/>
    </source>
</evidence>
<protein>
    <recommendedName>
        <fullName evidence="3">DUF8128 domain-containing protein</fullName>
    </recommendedName>
</protein>
<evidence type="ECO:0000256" key="1">
    <source>
        <dbReference type="SAM" id="MobiDB-lite"/>
    </source>
</evidence>